<comment type="caution">
    <text evidence="4">The sequence shown here is derived from an EMBL/GenBank/DDBJ whole genome shotgun (WGS) entry which is preliminary data.</text>
</comment>
<evidence type="ECO:0000313" key="3">
    <source>
        <dbReference type="EMBL" id="CAF1043515.1"/>
    </source>
</evidence>
<proteinExistence type="predicted"/>
<reference evidence="4" key="1">
    <citation type="submission" date="2021-02" db="EMBL/GenBank/DDBJ databases">
        <authorList>
            <person name="Nowell W R."/>
        </authorList>
    </citation>
    <scope>NUCLEOTIDE SEQUENCE</scope>
</reference>
<evidence type="ECO:0000313" key="5">
    <source>
        <dbReference type="Proteomes" id="UP000663828"/>
    </source>
</evidence>
<dbReference type="EMBL" id="CAJNOR010003963">
    <property type="protein sequence ID" value="CAF1463653.1"/>
    <property type="molecule type" value="Genomic_DNA"/>
</dbReference>
<organism evidence="4 5">
    <name type="scientific">Adineta ricciae</name>
    <name type="common">Rotifer</name>
    <dbReference type="NCBI Taxonomy" id="249248"/>
    <lineage>
        <taxon>Eukaryota</taxon>
        <taxon>Metazoa</taxon>
        <taxon>Spiralia</taxon>
        <taxon>Gnathifera</taxon>
        <taxon>Rotifera</taxon>
        <taxon>Eurotatoria</taxon>
        <taxon>Bdelloidea</taxon>
        <taxon>Adinetida</taxon>
        <taxon>Adinetidae</taxon>
        <taxon>Adineta</taxon>
    </lineage>
</organism>
<keyword evidence="5" id="KW-1185">Reference proteome</keyword>
<accession>A0A815QIA6</accession>
<name>A0A815QIA6_ADIRI</name>
<dbReference type="Proteomes" id="UP000663852">
    <property type="component" value="Unassembled WGS sequence"/>
</dbReference>
<evidence type="ECO:0008006" key="6">
    <source>
        <dbReference type="Google" id="ProtNLM"/>
    </source>
</evidence>
<dbReference type="EMBL" id="CAJNOJ010000075">
    <property type="protein sequence ID" value="CAF1043515.1"/>
    <property type="molecule type" value="Genomic_DNA"/>
</dbReference>
<dbReference type="Proteomes" id="UP000663828">
    <property type="component" value="Unassembled WGS sequence"/>
</dbReference>
<dbReference type="OrthoDB" id="10004182at2759"/>
<feature type="transmembrane region" description="Helical" evidence="1">
    <location>
        <begin position="488"/>
        <end position="508"/>
    </location>
</feature>
<evidence type="ECO:0000313" key="4">
    <source>
        <dbReference type="EMBL" id="CAF1463653.1"/>
    </source>
</evidence>
<dbReference type="AlphaFoldDB" id="A0A815QIA6"/>
<protein>
    <recommendedName>
        <fullName evidence="6">Envelope fusion glycoprotein</fullName>
    </recommendedName>
</protein>
<gene>
    <name evidence="3" type="ORF">EDS130_LOCUS17052</name>
    <name evidence="4" type="ORF">XAT740_LOCUS37576</name>
</gene>
<feature type="signal peptide" evidence="2">
    <location>
        <begin position="1"/>
        <end position="23"/>
    </location>
</feature>
<keyword evidence="1" id="KW-1133">Transmembrane helix</keyword>
<keyword evidence="1" id="KW-0812">Transmembrane</keyword>
<feature type="chain" id="PRO_5036228546" description="Envelope fusion glycoprotein" evidence="2">
    <location>
        <begin position="24"/>
        <end position="536"/>
    </location>
</feature>
<sequence>MFSSILLIIFVTNTLIILTNVTATDVIIETQKGIALHNIGVYYEQLEKSIVHILIPFNDLCLTSPTLDVCEYVQSNGPSILEIGTVLPYSNAVSSMYDKSNISLIMQDDFKRVFARHEVDKIVQKARSILYFKNDKFYLPSYTKKTPVDTSIISTNDNRQQTIYRSNNIATLVLEQMFNNKIGFDFLNDEQIAELLPLVDLAHNIKLDITNIEESKQNFINMIFGQTVYALKSCSTKINHNVRNGPQCLVVSTIFREISNDSSSIYQVYRLTPLPVLFNGNQYIYSNLPKVFGINTNERKVILWNNDELSTNCILSSVIYCREYPLTIPLSSTPCLNELIDTELDMKSSSCDVVESKHNQIGILNIVNNIWYIYSPNQLSNCNMHSFLSPSTDKQFATYPLIVQLPCGRPIQCSTIRLPPTKCIDINIILKPKQNRHKRQRSISTIPLSEITTRLVSIYKTASKLTFANIKHDIDSERSFMQKLYEEFGNIFALLLSLLLSTVILSILKVYKRQEAKQNDDMQKRLNRLERDSIHV</sequence>
<keyword evidence="1" id="KW-0472">Membrane</keyword>
<evidence type="ECO:0000256" key="2">
    <source>
        <dbReference type="SAM" id="SignalP"/>
    </source>
</evidence>
<evidence type="ECO:0000256" key="1">
    <source>
        <dbReference type="SAM" id="Phobius"/>
    </source>
</evidence>
<keyword evidence="2" id="KW-0732">Signal</keyword>